<dbReference type="PANTHER" id="PTHR30273">
    <property type="entry name" value="PERIPLASMIC SIGNAL SENSOR AND SIGMA FACTOR ACTIVATOR FECR-RELATED"/>
    <property type="match status" value="1"/>
</dbReference>
<dbReference type="EMBL" id="LN907867">
    <property type="protein sequence ID" value="CUU42311.1"/>
    <property type="molecule type" value="Genomic_DNA"/>
</dbReference>
<dbReference type="STRING" id="1079.BVIR_1874"/>
<organism evidence="4 5">
    <name type="scientific">Blastochloris viridis</name>
    <name type="common">Rhodopseudomonas viridis</name>
    <dbReference type="NCBI Taxonomy" id="1079"/>
    <lineage>
        <taxon>Bacteria</taxon>
        <taxon>Pseudomonadati</taxon>
        <taxon>Pseudomonadota</taxon>
        <taxon>Alphaproteobacteria</taxon>
        <taxon>Hyphomicrobiales</taxon>
        <taxon>Blastochloridaceae</taxon>
        <taxon>Blastochloris</taxon>
    </lineage>
</organism>
<evidence type="ECO:0000259" key="2">
    <source>
        <dbReference type="Pfam" id="PF04773"/>
    </source>
</evidence>
<sequence>MTMRDEPRRGSAGPANLRDDGRHPVRAGEFPPLEREAYEWVMRFRTGAAGPADLAALKRWSETSPAHLEAYDRMSRAWIALGAVAEELSSANSVARYARTAPSAASPGEAAVTRRALIGGALAASVAGVALSVHPPFGFWPSWSEFAADYRTATGEQRQITIDDIGIDMNTRTSIALRPAAGVVRRIELIAGEAALSSPAEDVLTVEAGNGRVVAAGARFNLRHDGGQVRVACLDGDVRVECGGDARVLGPGRQVLYSEHGVGQAVAVDTNAVTAWQGGLVIFRSTPISDVVEEINRYRPGRVILTNKDLGRRQLSARFRIAEMDQVVGQIEQVFGVRATMLPGGIVLLG</sequence>
<feature type="region of interest" description="Disordered" evidence="1">
    <location>
        <begin position="1"/>
        <end position="29"/>
    </location>
</feature>
<evidence type="ECO:0000313" key="4">
    <source>
        <dbReference type="EMBL" id="CUU42311.1"/>
    </source>
</evidence>
<dbReference type="Pfam" id="PF04773">
    <property type="entry name" value="FecR"/>
    <property type="match status" value="1"/>
</dbReference>
<dbReference type="RefSeq" id="WP_082416890.1">
    <property type="nucleotide sequence ID" value="NZ_CP012946.1"/>
</dbReference>
<name>A0A0P0JK87_BLAVI</name>
<gene>
    <name evidence="4" type="ORF">BVIRIDIS_13190</name>
</gene>
<reference evidence="5" key="1">
    <citation type="journal article" date="2016" name="Genome Announc.">
        <title>Revised genome sequence of the purple photosynthetic bacterium Blastochloris viridis.</title>
        <authorList>
            <person name="Liu L.N."/>
            <person name="Faulkner M."/>
            <person name="Liu X."/>
            <person name="Huang F."/>
            <person name="Darby A.C."/>
            <person name="Hall N."/>
        </authorList>
    </citation>
    <scope>NUCLEOTIDE SEQUENCE [LARGE SCALE GENOMIC DNA]</scope>
    <source>
        <strain evidence="5">ATCC 19567 / DSM 133 / F</strain>
    </source>
</reference>
<dbReference type="InterPro" id="IPR032623">
    <property type="entry name" value="FecR_N"/>
</dbReference>
<dbReference type="PANTHER" id="PTHR30273:SF2">
    <property type="entry name" value="PROTEIN FECR"/>
    <property type="match status" value="1"/>
</dbReference>
<feature type="domain" description="FecR N-terminal" evidence="3">
    <location>
        <begin position="35"/>
        <end position="76"/>
    </location>
</feature>
<keyword evidence="5" id="KW-1185">Reference proteome</keyword>
<dbReference type="InterPro" id="IPR012373">
    <property type="entry name" value="Ferrdict_sens_TM"/>
</dbReference>
<dbReference type="PATRIC" id="fig|1079.6.peg.1939"/>
<proteinExistence type="predicted"/>
<dbReference type="KEGG" id="bvr:BVIR_1874"/>
<dbReference type="PIRSF" id="PIRSF018266">
    <property type="entry name" value="FecR"/>
    <property type="match status" value="1"/>
</dbReference>
<protein>
    <submittedName>
        <fullName evidence="4">Fec operon regulator FecR</fullName>
    </submittedName>
</protein>
<dbReference type="GO" id="GO:0016989">
    <property type="term" value="F:sigma factor antagonist activity"/>
    <property type="evidence" value="ECO:0007669"/>
    <property type="project" value="TreeGrafter"/>
</dbReference>
<dbReference type="InterPro" id="IPR006860">
    <property type="entry name" value="FecR"/>
</dbReference>
<dbReference type="Pfam" id="PF16220">
    <property type="entry name" value="DUF4880"/>
    <property type="match status" value="1"/>
</dbReference>
<dbReference type="Proteomes" id="UP000065734">
    <property type="component" value="Chromosome I"/>
</dbReference>
<accession>A0A0P0JK87</accession>
<evidence type="ECO:0000313" key="5">
    <source>
        <dbReference type="Proteomes" id="UP000065734"/>
    </source>
</evidence>
<evidence type="ECO:0000256" key="1">
    <source>
        <dbReference type="SAM" id="MobiDB-lite"/>
    </source>
</evidence>
<evidence type="ECO:0000259" key="3">
    <source>
        <dbReference type="Pfam" id="PF16220"/>
    </source>
</evidence>
<dbReference type="OrthoDB" id="9798846at2"/>
<dbReference type="AlphaFoldDB" id="A0A0P0JK87"/>
<feature type="domain" description="FecR protein" evidence="2">
    <location>
        <begin position="149"/>
        <end position="239"/>
    </location>
</feature>
<dbReference type="Gene3D" id="2.60.120.1440">
    <property type="match status" value="1"/>
</dbReference>
<dbReference type="Gene3D" id="3.55.50.30">
    <property type="match status" value="1"/>
</dbReference>